<dbReference type="EMBL" id="JAGRRH010000013">
    <property type="protein sequence ID" value="KAG7359449.1"/>
    <property type="molecule type" value="Genomic_DNA"/>
</dbReference>
<dbReference type="PANTHER" id="PTHR46101:SF18">
    <property type="entry name" value="HISTIDINE DECARBOXYLASE"/>
    <property type="match status" value="1"/>
</dbReference>
<keyword evidence="3" id="KW-0210">Decarboxylase</keyword>
<sequence>MREVACFLSPSIYKANYPSFVEGLRKNGIEVECFDVHDLGVSYEAKLKERNQWLATQLGCFCQQIRPPQSDEERLQHKGRNKPEDYNFLCIAFEDSRLGVKAARKAGMCVLGIGCNAIELERLKAVGAYAVALSVSDMLQNFHVRNYYQVQYLPYAIYLKVFKKKVGYPVSLLDTLCGRFIRSNSSFNEMEEEDDDPSENDFVRSSEDSRVLLDSTSNRIIPRDVLGIEPGSLADVYINNVGWPADNVPTFHFHTRGLEMDLIRIFERFYRVPNGTTRGFVTTGGTEGNFTGLWWQRDYLRKLSHGERPILLASKQAHYSVRKAAQQLDIENLSIATLSNGAIDLSDLERTLEEVVINFPTRPVLMVVNAGTTQTGAIDNLPGVHALLLMKVPEQHFSIHLDAALMGAVLPIINPFGSDVDYFRDFNVKTIAISGHKFFGSVTICGLLLTTASFLDSCFNPDGVLVDYLQGLHDITPSGSRNGFHVVSFHNTVCGLYMHTDCRRLKTIVRQCYRNTELFLKRMSSLVGIEKVIRPDFSLQICFPRPSEDMMIKYSLMPVSLSFGDNIRYAGVCILINVTVERIDEFMSDYVRDEDVAEHLINYLQ</sequence>
<evidence type="ECO:0000256" key="4">
    <source>
        <dbReference type="ARBA" id="ARBA00022898"/>
    </source>
</evidence>
<feature type="modified residue" description="N6-(pyridoxal phosphate)lysine" evidence="5">
    <location>
        <position position="437"/>
    </location>
</feature>
<evidence type="ECO:0000256" key="1">
    <source>
        <dbReference type="ARBA" id="ARBA00001933"/>
    </source>
</evidence>
<dbReference type="OrthoDB" id="2161780at2759"/>
<keyword evidence="7" id="KW-1185">Reference proteome</keyword>
<comment type="similarity">
    <text evidence="2">Belongs to the group II decarboxylase family.</text>
</comment>
<protein>
    <submittedName>
        <fullName evidence="6">Histidine decarboxylase</fullName>
    </submittedName>
</protein>
<evidence type="ECO:0000313" key="6">
    <source>
        <dbReference type="EMBL" id="KAG7359449.1"/>
    </source>
</evidence>
<evidence type="ECO:0000256" key="2">
    <source>
        <dbReference type="ARBA" id="ARBA00009533"/>
    </source>
</evidence>
<keyword evidence="3" id="KW-0456">Lyase</keyword>
<dbReference type="PANTHER" id="PTHR46101">
    <property type="match status" value="1"/>
</dbReference>
<dbReference type="GO" id="GO:0030170">
    <property type="term" value="F:pyridoxal phosphate binding"/>
    <property type="evidence" value="ECO:0007669"/>
    <property type="project" value="InterPro"/>
</dbReference>
<reference evidence="6" key="1">
    <citation type="journal article" date="2021" name="Sci. Rep.">
        <title>Diploid genomic architecture of Nitzschia inconspicua, an elite biomass production diatom.</title>
        <authorList>
            <person name="Oliver A."/>
            <person name="Podell S."/>
            <person name="Pinowska A."/>
            <person name="Traller J.C."/>
            <person name="Smith S.R."/>
            <person name="McClure R."/>
            <person name="Beliaev A."/>
            <person name="Bohutskyi P."/>
            <person name="Hill E.A."/>
            <person name="Rabines A."/>
            <person name="Zheng H."/>
            <person name="Allen L.Z."/>
            <person name="Kuo A."/>
            <person name="Grigoriev I.V."/>
            <person name="Allen A.E."/>
            <person name="Hazlebeck D."/>
            <person name="Allen E.E."/>
        </authorList>
    </citation>
    <scope>NUCLEOTIDE SEQUENCE</scope>
    <source>
        <strain evidence="6">Hildebrandi</strain>
    </source>
</reference>
<keyword evidence="4 5" id="KW-0663">Pyridoxal phosphate</keyword>
<comment type="cofactor">
    <cofactor evidence="1 5">
        <name>pyridoxal 5'-phosphate</name>
        <dbReference type="ChEBI" id="CHEBI:597326"/>
    </cofactor>
</comment>
<evidence type="ECO:0000256" key="5">
    <source>
        <dbReference type="PIRSR" id="PIRSR602129-50"/>
    </source>
</evidence>
<dbReference type="Proteomes" id="UP000693970">
    <property type="component" value="Unassembled WGS sequence"/>
</dbReference>
<dbReference type="Pfam" id="PF00282">
    <property type="entry name" value="Pyridoxal_deC"/>
    <property type="match status" value="1"/>
</dbReference>
<gene>
    <name evidence="6" type="ORF">IV203_034547</name>
</gene>
<proteinExistence type="inferred from homology"/>
<comment type="caution">
    <text evidence="6">The sequence shown here is derived from an EMBL/GenBank/DDBJ whole genome shotgun (WGS) entry which is preliminary data.</text>
</comment>
<dbReference type="GO" id="GO:0019752">
    <property type="term" value="P:carboxylic acid metabolic process"/>
    <property type="evidence" value="ECO:0007669"/>
    <property type="project" value="InterPro"/>
</dbReference>
<accession>A0A9K3LBW7</accession>
<reference evidence="6" key="2">
    <citation type="submission" date="2021-04" db="EMBL/GenBank/DDBJ databases">
        <authorList>
            <person name="Podell S."/>
        </authorList>
    </citation>
    <scope>NUCLEOTIDE SEQUENCE</scope>
    <source>
        <strain evidence="6">Hildebrandi</strain>
    </source>
</reference>
<evidence type="ECO:0000256" key="3">
    <source>
        <dbReference type="ARBA" id="ARBA00022793"/>
    </source>
</evidence>
<name>A0A9K3LBW7_9STRA</name>
<dbReference type="AlphaFoldDB" id="A0A9K3LBW7"/>
<dbReference type="InterPro" id="IPR002129">
    <property type="entry name" value="PyrdxlP-dep_de-COase"/>
</dbReference>
<dbReference type="GO" id="GO:0016831">
    <property type="term" value="F:carboxy-lyase activity"/>
    <property type="evidence" value="ECO:0007669"/>
    <property type="project" value="UniProtKB-KW"/>
</dbReference>
<dbReference type="InterPro" id="IPR051151">
    <property type="entry name" value="Group_II_Decarboxylase"/>
</dbReference>
<evidence type="ECO:0000313" key="7">
    <source>
        <dbReference type="Proteomes" id="UP000693970"/>
    </source>
</evidence>
<organism evidence="6 7">
    <name type="scientific">Nitzschia inconspicua</name>
    <dbReference type="NCBI Taxonomy" id="303405"/>
    <lineage>
        <taxon>Eukaryota</taxon>
        <taxon>Sar</taxon>
        <taxon>Stramenopiles</taxon>
        <taxon>Ochrophyta</taxon>
        <taxon>Bacillariophyta</taxon>
        <taxon>Bacillariophyceae</taxon>
        <taxon>Bacillariophycidae</taxon>
        <taxon>Bacillariales</taxon>
        <taxon>Bacillariaceae</taxon>
        <taxon>Nitzschia</taxon>
    </lineage>
</organism>